<comment type="function">
    <text evidence="7">Catalyzes the thermodynamically favored C-C bond cleavage of (2R,3S)-2-methylisocitrate to yield pyruvate and succinate.</text>
</comment>
<comment type="similarity">
    <text evidence="2 6 7">Belongs to the isocitrate lyase/PEP mutase superfamily. Methylisocitrate lyase family.</text>
</comment>
<dbReference type="InterPro" id="IPR039556">
    <property type="entry name" value="ICL/PEPM"/>
</dbReference>
<dbReference type="RefSeq" id="WP_189445528.1">
    <property type="nucleotide sequence ID" value="NZ_BMZI01000007.1"/>
</dbReference>
<feature type="binding site" evidence="6">
    <location>
        <position position="279"/>
    </location>
    <ligand>
        <name>substrate</name>
    </ligand>
</feature>
<dbReference type="SUPFAM" id="SSF51621">
    <property type="entry name" value="Phosphoenolpyruvate/pyruvate domain"/>
    <property type="match status" value="1"/>
</dbReference>
<comment type="cofactor">
    <cofactor evidence="1 6">
        <name>Mg(2+)</name>
        <dbReference type="ChEBI" id="CHEBI:18420"/>
    </cofactor>
</comment>
<comment type="pathway">
    <text evidence="6 7">Organic acid metabolism; propanoate degradation.</text>
</comment>
<dbReference type="Gene3D" id="3.20.20.60">
    <property type="entry name" value="Phosphoenolpyruvate-binding domains"/>
    <property type="match status" value="1"/>
</dbReference>
<evidence type="ECO:0000256" key="7">
    <source>
        <dbReference type="RuleBase" id="RU361121"/>
    </source>
</evidence>
<evidence type="ECO:0000313" key="9">
    <source>
        <dbReference type="Proteomes" id="UP000646745"/>
    </source>
</evidence>
<dbReference type="Pfam" id="PF13714">
    <property type="entry name" value="PEP_mutase"/>
    <property type="match status" value="1"/>
</dbReference>
<dbReference type="Proteomes" id="UP000646745">
    <property type="component" value="Unassembled WGS sequence"/>
</dbReference>
<evidence type="ECO:0000256" key="4">
    <source>
        <dbReference type="ARBA" id="ARBA00022842"/>
    </source>
</evidence>
<organism evidence="8 9">
    <name type="scientific">Salinicola rhizosphaerae</name>
    <dbReference type="NCBI Taxonomy" id="1443141"/>
    <lineage>
        <taxon>Bacteria</taxon>
        <taxon>Pseudomonadati</taxon>
        <taxon>Pseudomonadota</taxon>
        <taxon>Gammaproteobacteria</taxon>
        <taxon>Oceanospirillales</taxon>
        <taxon>Halomonadaceae</taxon>
        <taxon>Salinicola</taxon>
    </lineage>
</organism>
<feature type="binding site" evidence="6">
    <location>
        <begin position="219"/>
        <end position="221"/>
    </location>
    <ligand>
        <name>substrate</name>
    </ligand>
</feature>
<sequence length="305" mass="33255">MSPGSLEVVGGQRLSPGARFRQALKAHDPLPIVGTVNAYTAMMARSVGHPAIYLSGGGVANASFGLPDLGMTTLNDVAEDARRITGACDVPLLVDIDTGWGGAFNIGRTIREMERAGVAAVHLEDQVAQKRCGHRPNKEIVTQGEMVDRIKAAADARRDDHFFLMARTDAFQKEGLDSAIERANACVEAGADGVFAEAVHTLGDYRAFCERVDAPILANITEFGATPLFSQQELAAVGCRMVLYPLSAFRAMNAAALQVYRDIHEKGHQRDVVASMQTREELYEFLDYHAYERKLDALFDKQRAD</sequence>
<evidence type="ECO:0000256" key="1">
    <source>
        <dbReference type="ARBA" id="ARBA00001946"/>
    </source>
</evidence>
<keyword evidence="3 6" id="KW-0479">Metal-binding</keyword>
<proteinExistence type="inferred from homology"/>
<comment type="function">
    <text evidence="6">Involved in the catabolism of short chain fatty acids (SCFA) via the 2-methylcitrate cycle (propionate degradation route). Catalyzes the thermodynamically favored C-C bond cleavage of (2R,3S)-2-methylisocitrate to yield pyruvate and succinate via an alpha-carboxy-carbanion intermediate.</text>
</comment>
<comment type="subunit">
    <text evidence="6">Homotetramer; dimer of dimers.</text>
</comment>
<evidence type="ECO:0000256" key="5">
    <source>
        <dbReference type="ARBA" id="ARBA00023239"/>
    </source>
</evidence>
<reference evidence="9" key="1">
    <citation type="journal article" date="2019" name="Int. J. Syst. Evol. Microbiol.">
        <title>The Global Catalogue of Microorganisms (GCM) 10K type strain sequencing project: providing services to taxonomists for standard genome sequencing and annotation.</title>
        <authorList>
            <consortium name="The Broad Institute Genomics Platform"/>
            <consortium name="The Broad Institute Genome Sequencing Center for Infectious Disease"/>
            <person name="Wu L."/>
            <person name="Ma J."/>
        </authorList>
    </citation>
    <scope>NUCLEOTIDE SEQUENCE [LARGE SCALE GENOMIC DNA]</scope>
    <source>
        <strain evidence="9">KCTC 32998</strain>
    </source>
</reference>
<feature type="binding site" evidence="6">
    <location>
        <begin position="132"/>
        <end position="133"/>
    </location>
    <ligand>
        <name>substrate</name>
    </ligand>
</feature>
<dbReference type="InterPro" id="IPR018523">
    <property type="entry name" value="Isocitrate_lyase_ph_CS"/>
</dbReference>
<dbReference type="PROSITE" id="PS00161">
    <property type="entry name" value="ISOCITRATE_LYASE"/>
    <property type="match status" value="1"/>
</dbReference>
<accession>A0ABQ3E9C5</accession>
<dbReference type="PANTHER" id="PTHR42905">
    <property type="entry name" value="PHOSPHOENOLPYRUVATE CARBOXYLASE"/>
    <property type="match status" value="1"/>
</dbReference>
<dbReference type="NCBIfam" id="NF008455">
    <property type="entry name" value="PRK11320.1"/>
    <property type="match status" value="1"/>
</dbReference>
<dbReference type="PANTHER" id="PTHR42905:SF5">
    <property type="entry name" value="CARBOXYVINYL-CARBOXYPHOSPHONATE PHOSPHORYLMUTASE, CHLOROPLASTIC"/>
    <property type="match status" value="1"/>
</dbReference>
<feature type="binding site" evidence="6">
    <location>
        <position position="250"/>
    </location>
    <ligand>
        <name>substrate</name>
    </ligand>
</feature>
<dbReference type="NCBIfam" id="TIGR02317">
    <property type="entry name" value="prpB"/>
    <property type="match status" value="1"/>
</dbReference>
<keyword evidence="4 6" id="KW-0460">Magnesium</keyword>
<dbReference type="GO" id="GO:0016829">
    <property type="term" value="F:lyase activity"/>
    <property type="evidence" value="ECO:0007669"/>
    <property type="project" value="UniProtKB-KW"/>
</dbReference>
<gene>
    <name evidence="6 8" type="primary">prpB</name>
    <name evidence="8" type="ORF">GCM10009038_29770</name>
</gene>
<dbReference type="InterPro" id="IPR015813">
    <property type="entry name" value="Pyrv/PenolPyrv_kinase-like_dom"/>
</dbReference>
<evidence type="ECO:0000256" key="2">
    <source>
        <dbReference type="ARBA" id="ARBA00009282"/>
    </source>
</evidence>
<dbReference type="HAMAP" id="MF_01939">
    <property type="entry name" value="PrpB"/>
    <property type="match status" value="1"/>
</dbReference>
<feature type="binding site" evidence="6">
    <location>
        <position position="167"/>
    </location>
    <ligand>
        <name>substrate</name>
    </ligand>
</feature>
<feature type="binding site" evidence="6">
    <location>
        <begin position="55"/>
        <end position="57"/>
    </location>
    <ligand>
        <name>substrate</name>
    </ligand>
</feature>
<evidence type="ECO:0000256" key="6">
    <source>
        <dbReference type="HAMAP-Rule" id="MF_01939"/>
    </source>
</evidence>
<dbReference type="EC" id="4.1.3.30" evidence="6"/>
<evidence type="ECO:0000313" key="8">
    <source>
        <dbReference type="EMBL" id="GHB29243.1"/>
    </source>
</evidence>
<keyword evidence="9" id="KW-1185">Reference proteome</keyword>
<dbReference type="CDD" id="cd00377">
    <property type="entry name" value="ICL_PEPM"/>
    <property type="match status" value="1"/>
</dbReference>
<dbReference type="EMBL" id="BMZI01000007">
    <property type="protein sequence ID" value="GHB29243.1"/>
    <property type="molecule type" value="Genomic_DNA"/>
</dbReference>
<feature type="binding site" evidence="6">
    <location>
        <position position="97"/>
    </location>
    <ligand>
        <name>Mg(2+)</name>
        <dbReference type="ChEBI" id="CHEBI:18420"/>
    </ligand>
</feature>
<dbReference type="InterPro" id="IPR040442">
    <property type="entry name" value="Pyrv_kinase-like_dom_sf"/>
</dbReference>
<evidence type="ECO:0000256" key="3">
    <source>
        <dbReference type="ARBA" id="ARBA00022723"/>
    </source>
</evidence>
<comment type="caution">
    <text evidence="8">The sequence shown here is derived from an EMBL/GenBank/DDBJ whole genome shotgun (WGS) entry which is preliminary data.</text>
</comment>
<feature type="binding site" evidence="6">
    <location>
        <position position="197"/>
    </location>
    <ligand>
        <name>substrate</name>
    </ligand>
</feature>
<name>A0ABQ3E9C5_9GAMM</name>
<dbReference type="InterPro" id="IPR012695">
    <property type="entry name" value="PrpB"/>
</dbReference>
<feature type="binding site" evidence="6">
    <location>
        <position position="95"/>
    </location>
    <ligand>
        <name>Mg(2+)</name>
        <dbReference type="ChEBI" id="CHEBI:18420"/>
    </ligand>
</feature>
<comment type="catalytic activity">
    <reaction evidence="6 7">
        <text>(2S,3R)-3-hydroxybutane-1,2,3-tricarboxylate = pyruvate + succinate</text>
        <dbReference type="Rhea" id="RHEA:16809"/>
        <dbReference type="ChEBI" id="CHEBI:15361"/>
        <dbReference type="ChEBI" id="CHEBI:30031"/>
        <dbReference type="ChEBI" id="CHEBI:57429"/>
        <dbReference type="EC" id="4.1.3.30"/>
    </reaction>
</comment>
<keyword evidence="5 6" id="KW-0456">Lyase</keyword>
<protein>
    <recommendedName>
        <fullName evidence="6">2-methylisocitrate lyase</fullName>
        <shortName evidence="6">2-MIC</shortName>
        <shortName evidence="6">MICL</shortName>
        <ecNumber evidence="6">4.1.3.30</ecNumber>
    </recommendedName>
    <alternativeName>
        <fullName evidence="6">(2R,3S)-2-methylisocitrate lyase</fullName>
    </alternativeName>
</protein>